<protein>
    <submittedName>
        <fullName evidence="1">Ferredoxin</fullName>
    </submittedName>
</protein>
<keyword evidence="2" id="KW-1185">Reference proteome</keyword>
<gene>
    <name evidence="1" type="ORF">SLNSH_08000</name>
</gene>
<dbReference type="OrthoDB" id="8279740at2"/>
<reference evidence="2" key="1">
    <citation type="submission" date="2018-03" db="EMBL/GenBank/DDBJ databases">
        <authorList>
            <person name="Sun L."/>
            <person name="Liu H."/>
            <person name="Chen W."/>
            <person name="Huang K."/>
            <person name="Liu W."/>
            <person name="Gao X."/>
        </authorList>
    </citation>
    <scope>NUCLEOTIDE SEQUENCE [LARGE SCALE GENOMIC DNA]</scope>
    <source>
        <strain evidence="2">SH9</strain>
    </source>
</reference>
<comment type="caution">
    <text evidence="1">The sequence shown here is derived from an EMBL/GenBank/DDBJ whole genome shotgun (WGS) entry which is preliminary data.</text>
</comment>
<sequence length="232" mass="24745">MNRQDCLERLREAAAAEGLAYRGAFAPRPTDSVPDARPGQPTGTLALFGFAGRDGFSRFAQSPEFADGLPHPLDRWSRRVVEALAADAGGKALFPFGGPPYHPFQRWAARAEDVRPSPLGLFIHPVWGLWHSYRGAVALVERIKAPQPLRAAASSCDVCAAKPCLSACPVGAYSEAGFAVDRCAAHLGTPEGRACMEGGCLARRTCPVGAHHAHDPQHAAFTMRAFKAAHPA</sequence>
<dbReference type="RefSeq" id="WP_106336159.1">
    <property type="nucleotide sequence ID" value="NZ_PVZS01000007.1"/>
</dbReference>
<proteinExistence type="predicted"/>
<organism evidence="1 2">
    <name type="scientific">Alsobacter soli</name>
    <dbReference type="NCBI Taxonomy" id="2109933"/>
    <lineage>
        <taxon>Bacteria</taxon>
        <taxon>Pseudomonadati</taxon>
        <taxon>Pseudomonadota</taxon>
        <taxon>Alphaproteobacteria</taxon>
        <taxon>Hyphomicrobiales</taxon>
        <taxon>Alsobacteraceae</taxon>
        <taxon>Alsobacter</taxon>
    </lineage>
</organism>
<accession>A0A2T1HV26</accession>
<evidence type="ECO:0000313" key="1">
    <source>
        <dbReference type="EMBL" id="PSC05522.1"/>
    </source>
</evidence>
<name>A0A2T1HV26_9HYPH</name>
<evidence type="ECO:0000313" key="2">
    <source>
        <dbReference type="Proteomes" id="UP000239772"/>
    </source>
</evidence>
<dbReference type="AlphaFoldDB" id="A0A2T1HV26"/>
<dbReference type="Proteomes" id="UP000239772">
    <property type="component" value="Unassembled WGS sequence"/>
</dbReference>
<dbReference type="EMBL" id="PVZS01000007">
    <property type="protein sequence ID" value="PSC05522.1"/>
    <property type="molecule type" value="Genomic_DNA"/>
</dbReference>